<evidence type="ECO:0000313" key="7">
    <source>
        <dbReference type="EMBL" id="MBP2296642.1"/>
    </source>
</evidence>
<evidence type="ECO:0000256" key="2">
    <source>
        <dbReference type="ARBA" id="ARBA00022692"/>
    </source>
</evidence>
<dbReference type="RefSeq" id="WP_246501080.1">
    <property type="nucleotide sequence ID" value="NZ_JAGINP010000033.1"/>
</dbReference>
<dbReference type="InterPro" id="IPR010652">
    <property type="entry name" value="DUF1232"/>
</dbReference>
<evidence type="ECO:0000256" key="4">
    <source>
        <dbReference type="ARBA" id="ARBA00023136"/>
    </source>
</evidence>
<name>A0ABS4SVQ2_9PROT</name>
<evidence type="ECO:0000313" key="8">
    <source>
        <dbReference type="Proteomes" id="UP000781958"/>
    </source>
</evidence>
<dbReference type="Proteomes" id="UP000781958">
    <property type="component" value="Unassembled WGS sequence"/>
</dbReference>
<keyword evidence="4" id="KW-0472">Membrane</keyword>
<keyword evidence="2" id="KW-0812">Transmembrane</keyword>
<dbReference type="Pfam" id="PF06803">
    <property type="entry name" value="DUF1232"/>
    <property type="match status" value="1"/>
</dbReference>
<feature type="compositionally biased region" description="Basic and acidic residues" evidence="5">
    <location>
        <begin position="121"/>
        <end position="137"/>
    </location>
</feature>
<feature type="domain" description="DUF1232" evidence="6">
    <location>
        <begin position="76"/>
        <end position="111"/>
    </location>
</feature>
<gene>
    <name evidence="7" type="ORF">J2851_006460</name>
</gene>
<feature type="compositionally biased region" description="Basic residues" evidence="5">
    <location>
        <begin position="138"/>
        <end position="148"/>
    </location>
</feature>
<feature type="region of interest" description="Disordered" evidence="5">
    <location>
        <begin position="121"/>
        <end position="148"/>
    </location>
</feature>
<keyword evidence="8" id="KW-1185">Reference proteome</keyword>
<dbReference type="EMBL" id="JAGINP010000033">
    <property type="protein sequence ID" value="MBP2296642.1"/>
    <property type="molecule type" value="Genomic_DNA"/>
</dbReference>
<reference evidence="7 8" key="1">
    <citation type="submission" date="2021-03" db="EMBL/GenBank/DDBJ databases">
        <title>Genomic Encyclopedia of Type Strains, Phase III (KMG-III): the genomes of soil and plant-associated and newly described type strains.</title>
        <authorList>
            <person name="Whitman W."/>
        </authorList>
    </citation>
    <scope>NUCLEOTIDE SEQUENCE [LARGE SCALE GENOMIC DNA]</scope>
    <source>
        <strain evidence="7 8">IMMIB AFH-6</strain>
    </source>
</reference>
<sequence length="148" mass="16558">MRRSGLGDAMQTAGDRTGTGRALPAVIDRFRAERDERYVRRGLWNKLRANLHRVPVLDQALAAYFCATDPVTPFRAKAMLMGALAYFILPSDTVPDWMVAIGFADDAAVLAAAIQAVRSSMKPEHQERARTVLETERRRHTPTRHTPT</sequence>
<proteinExistence type="predicted"/>
<evidence type="ECO:0000256" key="5">
    <source>
        <dbReference type="SAM" id="MobiDB-lite"/>
    </source>
</evidence>
<comment type="caution">
    <text evidence="7">The sequence shown here is derived from an EMBL/GenBank/DDBJ whole genome shotgun (WGS) entry which is preliminary data.</text>
</comment>
<protein>
    <submittedName>
        <fullName evidence="7">Uncharacterized membrane protein YkvA (DUF1232 family)</fullName>
    </submittedName>
</protein>
<accession>A0ABS4SVQ2</accession>
<organism evidence="7 8">
    <name type="scientific">Azospirillum rugosum</name>
    <dbReference type="NCBI Taxonomy" id="416170"/>
    <lineage>
        <taxon>Bacteria</taxon>
        <taxon>Pseudomonadati</taxon>
        <taxon>Pseudomonadota</taxon>
        <taxon>Alphaproteobacteria</taxon>
        <taxon>Rhodospirillales</taxon>
        <taxon>Azospirillaceae</taxon>
        <taxon>Azospirillum</taxon>
    </lineage>
</organism>
<keyword evidence="3" id="KW-1133">Transmembrane helix</keyword>
<evidence type="ECO:0000256" key="3">
    <source>
        <dbReference type="ARBA" id="ARBA00022989"/>
    </source>
</evidence>
<evidence type="ECO:0000256" key="1">
    <source>
        <dbReference type="ARBA" id="ARBA00004127"/>
    </source>
</evidence>
<comment type="subcellular location">
    <subcellularLocation>
        <location evidence="1">Endomembrane system</location>
        <topology evidence="1">Multi-pass membrane protein</topology>
    </subcellularLocation>
</comment>
<evidence type="ECO:0000259" key="6">
    <source>
        <dbReference type="Pfam" id="PF06803"/>
    </source>
</evidence>